<evidence type="ECO:0000256" key="3">
    <source>
        <dbReference type="SAM" id="SignalP"/>
    </source>
</evidence>
<keyword evidence="3" id="KW-0732">Signal</keyword>
<dbReference type="EMBL" id="JAGSOV010000024">
    <property type="protein sequence ID" value="MCO1655770.1"/>
    <property type="molecule type" value="Genomic_DNA"/>
</dbReference>
<protein>
    <submittedName>
        <fullName evidence="6">DUF2207 domain-containing protein</fullName>
    </submittedName>
</protein>
<dbReference type="Pfam" id="PF20990">
    <property type="entry name" value="DUF2207_C"/>
    <property type="match status" value="1"/>
</dbReference>
<evidence type="ECO:0000313" key="6">
    <source>
        <dbReference type="EMBL" id="MCO1655770.1"/>
    </source>
</evidence>
<sequence length="525" mass="54296">MSSAGSTSRAHPLARLLVLALLVLTNVLVGSPALAQDAESFGDLDPARHVYDTTGSSLDAAQLADVEERVARLGAAGADVVVVVRALDADSDDTFDQVEALHQEWARVSGTDRDRAAAVLVNRNPDDPTDARAGLFVGRAFAEGNVPEGEQRDIVEEALIPPLRDGDVRGGLVAALDRLESSIRSGPPVSAFDRFAADAARSWLPWTAIGLAAVGLIASLVLHRGRSRTHRSTHEPITERPDDLPPALGGALVAGGPPMQVVPAVLLDLAGRGAVTIEAEDEGSWASSPKVRVRLVDRAAVRDDVERVVWDRLAEKAEDGVVRSSHLASVSTWSGQVRDAVRAQMRERKWLDPRAALARGLLAVIAAICLVTGIFAMLLAGVGSGPLPAWIGAVALLAVAVTAFVLLVTYPALTPAGLEAAVPWTAYRDGLKAAAKDEDAHLDLDAALPDAVALGLGDALGERLKNATEAGVPLRAFASGRADDAAHLAAFPWWVAFSSSTAGTSSTGTVSGTGAGGGGGAAGST</sequence>
<keyword evidence="2" id="KW-1133">Transmembrane helix</keyword>
<dbReference type="RefSeq" id="WP_252437866.1">
    <property type="nucleotide sequence ID" value="NZ_JAGSOV010000024.1"/>
</dbReference>
<feature type="compositionally biased region" description="Gly residues" evidence="1">
    <location>
        <begin position="511"/>
        <end position="525"/>
    </location>
</feature>
<evidence type="ECO:0000313" key="7">
    <source>
        <dbReference type="Proteomes" id="UP001165283"/>
    </source>
</evidence>
<keyword evidence="2" id="KW-0812">Transmembrane</keyword>
<feature type="domain" description="TPM" evidence="4">
    <location>
        <begin position="57"/>
        <end position="180"/>
    </location>
</feature>
<evidence type="ECO:0000259" key="5">
    <source>
        <dbReference type="Pfam" id="PF20990"/>
    </source>
</evidence>
<feature type="region of interest" description="Disordered" evidence="1">
    <location>
        <begin position="502"/>
        <end position="525"/>
    </location>
</feature>
<feature type="transmembrane region" description="Helical" evidence="2">
    <location>
        <begin position="356"/>
        <end position="381"/>
    </location>
</feature>
<feature type="transmembrane region" description="Helical" evidence="2">
    <location>
        <begin position="203"/>
        <end position="222"/>
    </location>
</feature>
<dbReference type="Pfam" id="PF04536">
    <property type="entry name" value="TPM_phosphatase"/>
    <property type="match status" value="1"/>
</dbReference>
<keyword evidence="7" id="KW-1185">Reference proteome</keyword>
<reference evidence="6" key="1">
    <citation type="submission" date="2021-04" db="EMBL/GenBank/DDBJ databases">
        <title>Pseudonocardia sp. nov., isolated from sandy soil of mangrove forest.</title>
        <authorList>
            <person name="Zan Z."/>
            <person name="Huang R."/>
            <person name="Liu W."/>
        </authorList>
    </citation>
    <scope>NUCLEOTIDE SEQUENCE</scope>
    <source>
        <strain evidence="6">S2-4</strain>
    </source>
</reference>
<evidence type="ECO:0000256" key="1">
    <source>
        <dbReference type="SAM" id="MobiDB-lite"/>
    </source>
</evidence>
<dbReference type="Proteomes" id="UP001165283">
    <property type="component" value="Unassembled WGS sequence"/>
</dbReference>
<feature type="signal peptide" evidence="3">
    <location>
        <begin position="1"/>
        <end position="35"/>
    </location>
</feature>
<comment type="caution">
    <text evidence="6">The sequence shown here is derived from an EMBL/GenBank/DDBJ whole genome shotgun (WGS) entry which is preliminary data.</text>
</comment>
<accession>A0ABT0ZYE2</accession>
<keyword evidence="2" id="KW-0472">Membrane</keyword>
<organism evidence="6 7">
    <name type="scientific">Pseudonocardia humida</name>
    <dbReference type="NCBI Taxonomy" id="2800819"/>
    <lineage>
        <taxon>Bacteria</taxon>
        <taxon>Bacillati</taxon>
        <taxon>Actinomycetota</taxon>
        <taxon>Actinomycetes</taxon>
        <taxon>Pseudonocardiales</taxon>
        <taxon>Pseudonocardiaceae</taxon>
        <taxon>Pseudonocardia</taxon>
    </lineage>
</organism>
<dbReference type="Gene3D" id="3.10.310.50">
    <property type="match status" value="1"/>
</dbReference>
<feature type="transmembrane region" description="Helical" evidence="2">
    <location>
        <begin position="387"/>
        <end position="408"/>
    </location>
</feature>
<dbReference type="InterPro" id="IPR048389">
    <property type="entry name" value="YciQ-like_C"/>
</dbReference>
<feature type="chain" id="PRO_5045326553" evidence="3">
    <location>
        <begin position="36"/>
        <end position="525"/>
    </location>
</feature>
<evidence type="ECO:0000259" key="4">
    <source>
        <dbReference type="Pfam" id="PF04536"/>
    </source>
</evidence>
<feature type="domain" description="Predicted membrane protein YciQ-like C-terminal" evidence="5">
    <location>
        <begin position="239"/>
        <end position="459"/>
    </location>
</feature>
<gene>
    <name evidence="6" type="ORF">KDL28_11975</name>
</gene>
<evidence type="ECO:0000256" key="2">
    <source>
        <dbReference type="SAM" id="Phobius"/>
    </source>
</evidence>
<dbReference type="InterPro" id="IPR007621">
    <property type="entry name" value="TPM_dom"/>
</dbReference>
<proteinExistence type="predicted"/>
<name>A0ABT0ZYE2_9PSEU</name>